<evidence type="ECO:0000313" key="2">
    <source>
        <dbReference type="EMBL" id="CAJ0963028.1"/>
    </source>
</evidence>
<gene>
    <name evidence="2" type="ORF">RIMI_LOCUS18475126</name>
</gene>
<dbReference type="EMBL" id="CAUEEQ010056453">
    <property type="protein sequence ID" value="CAJ0963028.1"/>
    <property type="molecule type" value="Genomic_DNA"/>
</dbReference>
<reference evidence="2" key="1">
    <citation type="submission" date="2023-07" db="EMBL/GenBank/DDBJ databases">
        <authorList>
            <person name="Stuckert A."/>
        </authorList>
    </citation>
    <scope>NUCLEOTIDE SEQUENCE</scope>
</reference>
<comment type="caution">
    <text evidence="2">The sequence shown here is derived from an EMBL/GenBank/DDBJ whole genome shotgun (WGS) entry which is preliminary data.</text>
</comment>
<evidence type="ECO:0008006" key="4">
    <source>
        <dbReference type="Google" id="ProtNLM"/>
    </source>
</evidence>
<organism evidence="2 3">
    <name type="scientific">Ranitomeya imitator</name>
    <name type="common">mimic poison frog</name>
    <dbReference type="NCBI Taxonomy" id="111125"/>
    <lineage>
        <taxon>Eukaryota</taxon>
        <taxon>Metazoa</taxon>
        <taxon>Chordata</taxon>
        <taxon>Craniata</taxon>
        <taxon>Vertebrata</taxon>
        <taxon>Euteleostomi</taxon>
        <taxon>Amphibia</taxon>
        <taxon>Batrachia</taxon>
        <taxon>Anura</taxon>
        <taxon>Neobatrachia</taxon>
        <taxon>Hyloidea</taxon>
        <taxon>Dendrobatidae</taxon>
        <taxon>Dendrobatinae</taxon>
        <taxon>Ranitomeya</taxon>
    </lineage>
</organism>
<accession>A0ABN9ME55</accession>
<feature type="region of interest" description="Disordered" evidence="1">
    <location>
        <begin position="120"/>
        <end position="178"/>
    </location>
</feature>
<evidence type="ECO:0000313" key="3">
    <source>
        <dbReference type="Proteomes" id="UP001176940"/>
    </source>
</evidence>
<protein>
    <recommendedName>
        <fullName evidence="4">MADF domain-containing protein</fullName>
    </recommendedName>
</protein>
<keyword evidence="3" id="KW-1185">Reference proteome</keyword>
<dbReference type="Proteomes" id="UP001176940">
    <property type="component" value="Unassembled WGS sequence"/>
</dbReference>
<proteinExistence type="predicted"/>
<evidence type="ECO:0000256" key="1">
    <source>
        <dbReference type="SAM" id="MobiDB-lite"/>
    </source>
</evidence>
<sequence>MTRSLFGHSSTCTTPCPACGRSSLRITATARRRKLRTRSWWPSTSSIVPLRRWMKTLCGRRSRLSVYKKEVNKVEKSQKSGAGTDDVYVPNLWYYDLLAFTRDQEIPRPCQTVTSLCAPSPEEILPESPDEHEPPQQLQPLEVNDDETPQSSISPCVEEQTRPQRPSRKRKATAGTAV</sequence>
<name>A0ABN9ME55_9NEOB</name>